<gene>
    <name evidence="4" type="ORF">DILT_LOCUS16093</name>
</gene>
<evidence type="ECO:0000256" key="3">
    <source>
        <dbReference type="PIRSR" id="PIRSR600246-3"/>
    </source>
</evidence>
<dbReference type="OrthoDB" id="77601at2759"/>
<dbReference type="InterPro" id="IPR000246">
    <property type="entry name" value="Peptidase_T2"/>
</dbReference>
<dbReference type="Gene3D" id="3.60.20.30">
    <property type="entry name" value="(Glycosyl)asparaginase"/>
    <property type="match status" value="1"/>
</dbReference>
<evidence type="ECO:0000256" key="1">
    <source>
        <dbReference type="ARBA" id="ARBA00010872"/>
    </source>
</evidence>
<dbReference type="InterPro" id="IPR029055">
    <property type="entry name" value="Ntn_hydrolases_N"/>
</dbReference>
<feature type="active site" description="Nucleophile" evidence="2">
    <location>
        <position position="200"/>
    </location>
</feature>
<dbReference type="Pfam" id="PF01112">
    <property type="entry name" value="Asparaginase_2"/>
    <property type="match status" value="1"/>
</dbReference>
<dbReference type="PANTHER" id="PTHR10188">
    <property type="entry name" value="L-ASPARAGINASE"/>
    <property type="match status" value="1"/>
</dbReference>
<feature type="site" description="Cleavage; by autolysis" evidence="3">
    <location>
        <begin position="199"/>
        <end position="200"/>
    </location>
</feature>
<dbReference type="CDD" id="cd04514">
    <property type="entry name" value="Taspase1_like"/>
    <property type="match status" value="1"/>
</dbReference>
<evidence type="ECO:0000256" key="2">
    <source>
        <dbReference type="PIRSR" id="PIRSR600246-1"/>
    </source>
</evidence>
<keyword evidence="5" id="KW-1185">Reference proteome</keyword>
<evidence type="ECO:0008006" key="6">
    <source>
        <dbReference type="Google" id="ProtNLM"/>
    </source>
</evidence>
<comment type="similarity">
    <text evidence="1">Belongs to the Ntn-hydrolase family.</text>
</comment>
<dbReference type="GO" id="GO:0051604">
    <property type="term" value="P:protein maturation"/>
    <property type="evidence" value="ECO:0007669"/>
    <property type="project" value="TreeGrafter"/>
</dbReference>
<dbReference type="GO" id="GO:0004298">
    <property type="term" value="F:threonine-type endopeptidase activity"/>
    <property type="evidence" value="ECO:0007669"/>
    <property type="project" value="InterPro"/>
</dbReference>
<name>A0A3P7N7N8_DIBLA</name>
<organism evidence="4 5">
    <name type="scientific">Dibothriocephalus latus</name>
    <name type="common">Fish tapeworm</name>
    <name type="synonym">Diphyllobothrium latum</name>
    <dbReference type="NCBI Taxonomy" id="60516"/>
    <lineage>
        <taxon>Eukaryota</taxon>
        <taxon>Metazoa</taxon>
        <taxon>Spiralia</taxon>
        <taxon>Lophotrochozoa</taxon>
        <taxon>Platyhelminthes</taxon>
        <taxon>Cestoda</taxon>
        <taxon>Eucestoda</taxon>
        <taxon>Diphyllobothriidea</taxon>
        <taxon>Diphyllobothriidae</taxon>
        <taxon>Dibothriocephalus</taxon>
    </lineage>
</organism>
<dbReference type="GO" id="GO:0005737">
    <property type="term" value="C:cytoplasm"/>
    <property type="evidence" value="ECO:0007669"/>
    <property type="project" value="TreeGrafter"/>
</dbReference>
<evidence type="ECO:0000313" key="4">
    <source>
        <dbReference type="EMBL" id="VDN32873.1"/>
    </source>
</evidence>
<dbReference type="Proteomes" id="UP000281553">
    <property type="component" value="Unassembled WGS sequence"/>
</dbReference>
<dbReference type="EMBL" id="UYRU01082829">
    <property type="protein sequence ID" value="VDN32873.1"/>
    <property type="molecule type" value="Genomic_DNA"/>
</dbReference>
<accession>A0A3P7N7N8</accession>
<dbReference type="PANTHER" id="PTHR10188:SF8">
    <property type="entry name" value="THREONINE ASPARTASE 1"/>
    <property type="match status" value="1"/>
</dbReference>
<dbReference type="AlphaFoldDB" id="A0A3P7N7N8"/>
<dbReference type="InterPro" id="IPR037464">
    <property type="entry name" value="Taspase1"/>
</dbReference>
<proteinExistence type="inferred from homology"/>
<reference evidence="4 5" key="1">
    <citation type="submission" date="2018-11" db="EMBL/GenBank/DDBJ databases">
        <authorList>
            <consortium name="Pathogen Informatics"/>
        </authorList>
    </citation>
    <scope>NUCLEOTIDE SEQUENCE [LARGE SCALE GENOMIC DNA]</scope>
</reference>
<protein>
    <recommendedName>
        <fullName evidence="6">Threonine aspartase 1</fullName>
    </recommendedName>
</protein>
<dbReference type="SUPFAM" id="SSF56235">
    <property type="entry name" value="N-terminal nucleophile aminohydrolases (Ntn hydrolases)"/>
    <property type="match status" value="1"/>
</dbReference>
<sequence length="312" mass="33868">MFSVAVHAGAGFHSKANEKSYKELCTNACRAAANILCCPITETSAIDAATAAVRVLEDHILTNAGFGSCLSVDGTVECDAGIMCGKALKFCSVGSVRSIKNPIDVARSMLIEHLGSTASETGRIKPLILCGEGATNWARDFAGIPLVPMNSLISRPAHEKWKKYRKLVNHFEEQLCPNELQLEHERPLRKRPRLTDRMDTVGAVCIDSSGNVCAAISSGGIPLKICGRIGQACVYGCGSWAEVTPALSIGVNICHHVYDKLKVIKKEDGTLLVDALRLPNKSFADDILHRYNDLQDIQLWIHYALAPRFPAI</sequence>
<evidence type="ECO:0000313" key="5">
    <source>
        <dbReference type="Proteomes" id="UP000281553"/>
    </source>
</evidence>